<reference evidence="1" key="1">
    <citation type="submission" date="2021-06" db="EMBL/GenBank/DDBJ databases">
        <authorList>
            <person name="Hodson N. C."/>
            <person name="Mongue J. A."/>
            <person name="Jaron S. K."/>
        </authorList>
    </citation>
    <scope>NUCLEOTIDE SEQUENCE</scope>
</reference>
<sequence>MLSTFAIALAPKKPADANTEKAPDPVPVVTLDWVSNQNFVQRGEYWRVTWEGKSNKRIQAYILCVLDYEFHILNKAFLVHRPGIRYLYKKDLIPTPQVLEMNWRIENIIKPELIKLYGLRKGCTV</sequence>
<protein>
    <submittedName>
        <fullName evidence="1">Uncharacterized protein</fullName>
    </submittedName>
</protein>
<dbReference type="AlphaFoldDB" id="A0A8J2JRY1"/>
<dbReference type="EMBL" id="CAJVCH010102862">
    <property type="protein sequence ID" value="CAG7723822.1"/>
    <property type="molecule type" value="Genomic_DNA"/>
</dbReference>
<accession>A0A8J2JRY1</accession>
<organism evidence="1 2">
    <name type="scientific">Allacma fusca</name>
    <dbReference type="NCBI Taxonomy" id="39272"/>
    <lineage>
        <taxon>Eukaryota</taxon>
        <taxon>Metazoa</taxon>
        <taxon>Ecdysozoa</taxon>
        <taxon>Arthropoda</taxon>
        <taxon>Hexapoda</taxon>
        <taxon>Collembola</taxon>
        <taxon>Symphypleona</taxon>
        <taxon>Sminthuridae</taxon>
        <taxon>Allacma</taxon>
    </lineage>
</organism>
<dbReference type="PANTHER" id="PTHR47412:SF1">
    <property type="entry name" value="FI01434P-RELATED"/>
    <property type="match status" value="1"/>
</dbReference>
<gene>
    <name evidence="1" type="ORF">AFUS01_LOCUS12883</name>
</gene>
<dbReference type="OrthoDB" id="9974378at2759"/>
<dbReference type="Proteomes" id="UP000708208">
    <property type="component" value="Unassembled WGS sequence"/>
</dbReference>
<proteinExistence type="predicted"/>
<comment type="caution">
    <text evidence="1">The sequence shown here is derived from an EMBL/GenBank/DDBJ whole genome shotgun (WGS) entry which is preliminary data.</text>
</comment>
<dbReference type="PANTHER" id="PTHR47412">
    <property type="entry name" value="FI01434P-RELATED"/>
    <property type="match status" value="1"/>
</dbReference>
<keyword evidence="2" id="KW-1185">Reference proteome</keyword>
<dbReference type="Pfam" id="PF13896">
    <property type="entry name" value="Glyco_transf_49"/>
    <property type="match status" value="1"/>
</dbReference>
<name>A0A8J2JRY1_9HEXA</name>
<evidence type="ECO:0000313" key="2">
    <source>
        <dbReference type="Proteomes" id="UP000708208"/>
    </source>
</evidence>
<evidence type="ECO:0000313" key="1">
    <source>
        <dbReference type="EMBL" id="CAG7723822.1"/>
    </source>
</evidence>